<accession>A0A0C3EVN1</accession>
<feature type="coiled-coil region" evidence="1">
    <location>
        <begin position="97"/>
        <end position="124"/>
    </location>
</feature>
<feature type="region of interest" description="Disordered" evidence="2">
    <location>
        <begin position="45"/>
        <end position="69"/>
    </location>
</feature>
<reference evidence="4" key="2">
    <citation type="submission" date="2015-01" db="EMBL/GenBank/DDBJ databases">
        <title>Evolutionary Origins and Diversification of the Mycorrhizal Mutualists.</title>
        <authorList>
            <consortium name="DOE Joint Genome Institute"/>
            <consortium name="Mycorrhizal Genomics Consortium"/>
            <person name="Kohler A."/>
            <person name="Kuo A."/>
            <person name="Nagy L.G."/>
            <person name="Floudas D."/>
            <person name="Copeland A."/>
            <person name="Barry K.W."/>
            <person name="Cichocki N."/>
            <person name="Veneault-Fourrey C."/>
            <person name="LaButti K."/>
            <person name="Lindquist E.A."/>
            <person name="Lipzen A."/>
            <person name="Lundell T."/>
            <person name="Morin E."/>
            <person name="Murat C."/>
            <person name="Riley R."/>
            <person name="Ohm R."/>
            <person name="Sun H."/>
            <person name="Tunlid A."/>
            <person name="Henrissat B."/>
            <person name="Grigoriev I.V."/>
            <person name="Hibbett D.S."/>
            <person name="Martin F."/>
        </authorList>
    </citation>
    <scope>NUCLEOTIDE SEQUENCE [LARGE SCALE GENOMIC DNA]</scope>
    <source>
        <strain evidence="4">F 1598</strain>
    </source>
</reference>
<dbReference type="Proteomes" id="UP000054166">
    <property type="component" value="Unassembled WGS sequence"/>
</dbReference>
<dbReference type="AlphaFoldDB" id="A0A0C3EVN1"/>
<reference evidence="3 4" key="1">
    <citation type="submission" date="2014-04" db="EMBL/GenBank/DDBJ databases">
        <authorList>
            <consortium name="DOE Joint Genome Institute"/>
            <person name="Kuo A."/>
            <person name="Tarkka M."/>
            <person name="Buscot F."/>
            <person name="Kohler A."/>
            <person name="Nagy L.G."/>
            <person name="Floudas D."/>
            <person name="Copeland A."/>
            <person name="Barry K.W."/>
            <person name="Cichocki N."/>
            <person name="Veneault-Fourrey C."/>
            <person name="LaButti K."/>
            <person name="Lindquist E.A."/>
            <person name="Lipzen A."/>
            <person name="Lundell T."/>
            <person name="Morin E."/>
            <person name="Murat C."/>
            <person name="Sun H."/>
            <person name="Tunlid A."/>
            <person name="Henrissat B."/>
            <person name="Grigoriev I.V."/>
            <person name="Hibbett D.S."/>
            <person name="Martin F."/>
            <person name="Nordberg H.P."/>
            <person name="Cantor M.N."/>
            <person name="Hua S.X."/>
        </authorList>
    </citation>
    <scope>NUCLEOTIDE SEQUENCE [LARGE SCALE GENOMIC DNA]</scope>
    <source>
        <strain evidence="3 4">F 1598</strain>
    </source>
</reference>
<dbReference type="EMBL" id="KN833167">
    <property type="protein sequence ID" value="KIM72064.1"/>
    <property type="molecule type" value="Genomic_DNA"/>
</dbReference>
<gene>
    <name evidence="3" type="ORF">PILCRDRAFT_16471</name>
</gene>
<dbReference type="InParanoid" id="A0A0C3EVN1"/>
<keyword evidence="4" id="KW-1185">Reference proteome</keyword>
<evidence type="ECO:0000313" key="3">
    <source>
        <dbReference type="EMBL" id="KIM72064.1"/>
    </source>
</evidence>
<protein>
    <submittedName>
        <fullName evidence="3">Uncharacterized protein</fullName>
    </submittedName>
</protein>
<proteinExistence type="predicted"/>
<evidence type="ECO:0000256" key="2">
    <source>
        <dbReference type="SAM" id="MobiDB-lite"/>
    </source>
</evidence>
<name>A0A0C3EVN1_PILCF</name>
<dbReference type="HOGENOM" id="CLU_1555856_0_0_1"/>
<sequence>MSQPLYSNSKFHHILFPLRLLRLFPRLLSAIILLVQYLEDDSLQPSLKNTPGRSQESFQSPPVSISFDSPSQLPDHILSNHNVIGLLNRKAQQHARKVVVEQELESCEEHMQSLRNELFEVDRNLQAAQKCVDTLQSCTLQFQPRDCGEFSGYPLASSSSSNSSQDFIDELI</sequence>
<evidence type="ECO:0000256" key="1">
    <source>
        <dbReference type="SAM" id="Coils"/>
    </source>
</evidence>
<evidence type="ECO:0000313" key="4">
    <source>
        <dbReference type="Proteomes" id="UP000054166"/>
    </source>
</evidence>
<keyword evidence="1" id="KW-0175">Coiled coil</keyword>
<organism evidence="3 4">
    <name type="scientific">Piloderma croceum (strain F 1598)</name>
    <dbReference type="NCBI Taxonomy" id="765440"/>
    <lineage>
        <taxon>Eukaryota</taxon>
        <taxon>Fungi</taxon>
        <taxon>Dikarya</taxon>
        <taxon>Basidiomycota</taxon>
        <taxon>Agaricomycotina</taxon>
        <taxon>Agaricomycetes</taxon>
        <taxon>Agaricomycetidae</taxon>
        <taxon>Atheliales</taxon>
        <taxon>Atheliaceae</taxon>
        <taxon>Piloderma</taxon>
    </lineage>
</organism>